<sequence>MGSSLLSMLDGHAWSPAVQNNAINSQYPPFAYAEKVSLCLFFIQEVIISSLYIWETIKVLRISSAVKQGSKYRRMRNLCLANVAILALDVCLLSLEFAALWGVWCTFKGFAYSIKLRIEFAILNQLRDTITKPTTSYSGSTGTVHHTPLPAQQRQHQRASGGFYGEVPLVSLGSRAKCFGTGLAGGDATISGKDDQIRKTTEYTVSHVSDIEQAHVTGPATRPRSPSPSSSEIDFAARGA</sequence>
<keyword evidence="2" id="KW-0472">Membrane</keyword>
<proteinExistence type="predicted"/>
<dbReference type="Pfam" id="PF24802">
    <property type="entry name" value="DUF7703"/>
    <property type="match status" value="1"/>
</dbReference>
<evidence type="ECO:0000256" key="2">
    <source>
        <dbReference type="SAM" id="Phobius"/>
    </source>
</evidence>
<feature type="transmembrane region" description="Helical" evidence="2">
    <location>
        <begin position="78"/>
        <end position="104"/>
    </location>
</feature>
<dbReference type="PANTHER" id="PTHR37013">
    <property type="entry name" value="INTEGRAL MEMBRANE PROTEIN (AFU_ORTHOLOGUE AFUA_1G05950)-RELATED"/>
    <property type="match status" value="1"/>
</dbReference>
<keyword evidence="2" id="KW-1133">Transmembrane helix</keyword>
<keyword evidence="5" id="KW-1185">Reference proteome</keyword>
<name>A0AAV9J948_9PEZI</name>
<keyword evidence="2" id="KW-0812">Transmembrane</keyword>
<dbReference type="AlphaFoldDB" id="A0AAV9J948"/>
<feature type="transmembrane region" description="Helical" evidence="2">
    <location>
        <begin position="35"/>
        <end position="57"/>
    </location>
</feature>
<evidence type="ECO:0000256" key="1">
    <source>
        <dbReference type="SAM" id="MobiDB-lite"/>
    </source>
</evidence>
<dbReference type="InterPro" id="IPR056120">
    <property type="entry name" value="DUF7703"/>
</dbReference>
<gene>
    <name evidence="4" type="ORF">LTR36_008197</name>
</gene>
<dbReference type="EMBL" id="JAVFHQ010000055">
    <property type="protein sequence ID" value="KAK4541281.1"/>
    <property type="molecule type" value="Genomic_DNA"/>
</dbReference>
<dbReference type="PANTHER" id="PTHR37013:SF3">
    <property type="entry name" value="INTEGRAL MEMBRANE PROTEIN (AFU_ORTHOLOGUE AFUA_1G05950)"/>
    <property type="match status" value="1"/>
</dbReference>
<evidence type="ECO:0000259" key="3">
    <source>
        <dbReference type="Pfam" id="PF24802"/>
    </source>
</evidence>
<feature type="compositionally biased region" description="Low complexity" evidence="1">
    <location>
        <begin position="222"/>
        <end position="231"/>
    </location>
</feature>
<evidence type="ECO:0000313" key="4">
    <source>
        <dbReference type="EMBL" id="KAK4541281.1"/>
    </source>
</evidence>
<accession>A0AAV9J948</accession>
<feature type="region of interest" description="Disordered" evidence="1">
    <location>
        <begin position="212"/>
        <end position="240"/>
    </location>
</feature>
<reference evidence="4 5" key="1">
    <citation type="submission" date="2021-11" db="EMBL/GenBank/DDBJ databases">
        <title>Black yeast isolated from Biological Soil Crust.</title>
        <authorList>
            <person name="Kurbessoian T."/>
        </authorList>
    </citation>
    <scope>NUCLEOTIDE SEQUENCE [LARGE SCALE GENOMIC DNA]</scope>
    <source>
        <strain evidence="4 5">CCFEE 5522</strain>
    </source>
</reference>
<evidence type="ECO:0000313" key="5">
    <source>
        <dbReference type="Proteomes" id="UP001324427"/>
    </source>
</evidence>
<organism evidence="4 5">
    <name type="scientific">Oleoguttula mirabilis</name>
    <dbReference type="NCBI Taxonomy" id="1507867"/>
    <lineage>
        <taxon>Eukaryota</taxon>
        <taxon>Fungi</taxon>
        <taxon>Dikarya</taxon>
        <taxon>Ascomycota</taxon>
        <taxon>Pezizomycotina</taxon>
        <taxon>Dothideomycetes</taxon>
        <taxon>Dothideomycetidae</taxon>
        <taxon>Mycosphaerellales</taxon>
        <taxon>Teratosphaeriaceae</taxon>
        <taxon>Oleoguttula</taxon>
    </lineage>
</organism>
<feature type="domain" description="DUF7703" evidence="3">
    <location>
        <begin position="28"/>
        <end position="127"/>
    </location>
</feature>
<dbReference type="Proteomes" id="UP001324427">
    <property type="component" value="Unassembled WGS sequence"/>
</dbReference>
<comment type="caution">
    <text evidence="4">The sequence shown here is derived from an EMBL/GenBank/DDBJ whole genome shotgun (WGS) entry which is preliminary data.</text>
</comment>
<protein>
    <recommendedName>
        <fullName evidence="3">DUF7703 domain-containing protein</fullName>
    </recommendedName>
</protein>